<keyword evidence="2" id="KW-1185">Reference proteome</keyword>
<sequence>MSVENVSVVFCYFLDMLLTAYPDAKLIADFMRVDITCSNPFHDPQNRRNVDRPGLAFLGGKGLLCR</sequence>
<name>A0A8J3LDU8_9ACTN</name>
<gene>
    <name evidence="1" type="ORF">Cme02nite_51160</name>
</gene>
<reference evidence="1" key="1">
    <citation type="submission" date="2021-01" db="EMBL/GenBank/DDBJ databases">
        <title>Whole genome shotgun sequence of Catellatospora methionotrophica NBRC 14553.</title>
        <authorList>
            <person name="Komaki H."/>
            <person name="Tamura T."/>
        </authorList>
    </citation>
    <scope>NUCLEOTIDE SEQUENCE</scope>
    <source>
        <strain evidence="1">NBRC 14553</strain>
    </source>
</reference>
<evidence type="ECO:0000313" key="1">
    <source>
        <dbReference type="EMBL" id="GIG16784.1"/>
    </source>
</evidence>
<comment type="caution">
    <text evidence="1">The sequence shown here is derived from an EMBL/GenBank/DDBJ whole genome shotgun (WGS) entry which is preliminary data.</text>
</comment>
<dbReference type="AlphaFoldDB" id="A0A8J3LDU8"/>
<organism evidence="1 2">
    <name type="scientific">Catellatospora methionotrophica</name>
    <dbReference type="NCBI Taxonomy" id="121620"/>
    <lineage>
        <taxon>Bacteria</taxon>
        <taxon>Bacillati</taxon>
        <taxon>Actinomycetota</taxon>
        <taxon>Actinomycetes</taxon>
        <taxon>Micromonosporales</taxon>
        <taxon>Micromonosporaceae</taxon>
        <taxon>Catellatospora</taxon>
    </lineage>
</organism>
<accession>A0A8J3LDU8</accession>
<proteinExistence type="predicted"/>
<evidence type="ECO:0000313" key="2">
    <source>
        <dbReference type="Proteomes" id="UP000660339"/>
    </source>
</evidence>
<dbReference type="Proteomes" id="UP000660339">
    <property type="component" value="Unassembled WGS sequence"/>
</dbReference>
<protein>
    <submittedName>
        <fullName evidence="1">Uncharacterized protein</fullName>
    </submittedName>
</protein>
<dbReference type="EMBL" id="BONJ01000028">
    <property type="protein sequence ID" value="GIG16784.1"/>
    <property type="molecule type" value="Genomic_DNA"/>
</dbReference>